<dbReference type="PANTHER" id="PTHR43343:SF3">
    <property type="entry name" value="PROTEASE DO-LIKE 8, CHLOROPLASTIC"/>
    <property type="match status" value="1"/>
</dbReference>
<evidence type="ECO:0000259" key="5">
    <source>
        <dbReference type="Pfam" id="PF13180"/>
    </source>
</evidence>
<evidence type="ECO:0000313" key="6">
    <source>
        <dbReference type="EMBL" id="SDX67827.1"/>
    </source>
</evidence>
<dbReference type="InterPro" id="IPR051201">
    <property type="entry name" value="Chloro_Bact_Ser_Proteases"/>
</dbReference>
<dbReference type="InterPro" id="IPR036034">
    <property type="entry name" value="PDZ_sf"/>
</dbReference>
<dbReference type="Gene3D" id="2.30.42.10">
    <property type="match status" value="1"/>
</dbReference>
<organism evidence="6 7">
    <name type="scientific">Halobellus clavatus</name>
    <dbReference type="NCBI Taxonomy" id="660517"/>
    <lineage>
        <taxon>Archaea</taxon>
        <taxon>Methanobacteriati</taxon>
        <taxon>Methanobacteriota</taxon>
        <taxon>Stenosarchaea group</taxon>
        <taxon>Halobacteria</taxon>
        <taxon>Halobacteriales</taxon>
        <taxon>Haloferacaceae</taxon>
        <taxon>Halobellus</taxon>
    </lineage>
</organism>
<gene>
    <name evidence="6" type="ORF">SAMN04487946_101675</name>
</gene>
<reference evidence="7" key="1">
    <citation type="submission" date="2016-10" db="EMBL/GenBank/DDBJ databases">
        <authorList>
            <person name="Varghese N."/>
            <person name="Submissions S."/>
        </authorList>
    </citation>
    <scope>NUCLEOTIDE SEQUENCE [LARGE SCALE GENOMIC DNA]</scope>
    <source>
        <strain evidence="7">CGMCC 1.10118</strain>
    </source>
</reference>
<dbReference type="Proteomes" id="UP000199170">
    <property type="component" value="Unassembled WGS sequence"/>
</dbReference>
<dbReference type="InterPro" id="IPR043504">
    <property type="entry name" value="Peptidase_S1_PA_chymotrypsin"/>
</dbReference>
<evidence type="ECO:0000313" key="7">
    <source>
        <dbReference type="Proteomes" id="UP000199170"/>
    </source>
</evidence>
<sequence length="367" mass="38049">MSGQEFSRRDVLGVGGLGLVAALAGCSAPSADAAAQSTESSPTSTSDAVSTATASQSPYTRVYRETIPSVVLVRTERGQGTGFQYDRTHVITNAHVVGDAQTVRLRYHDGTWSTGTVQGTDVHSDLAVVESDAVPDDARPLSFVADSPVIGQRVAAIGNPYGLSGTVTSGIVSGTDRLIPSPAGYRIPDAIQTDAAVNPGNSGGPLMALDGSVVGVVNSKRGDDIAFGISAALTRRVAPELIRNGEYEHAYMGVSLETVTPRVAQANDLARPSGLLVVRVVDDGPAQGVLTPSTIEVVDGVQTPVGGDVITAIDETPLQSFEDLASHLALRTRPGDTISVTVLRDGTRQTVELTLGTRPRRSASPLD</sequence>
<keyword evidence="3" id="KW-0378">Hydrolase</keyword>
<dbReference type="RefSeq" id="WP_089765098.1">
    <property type="nucleotide sequence ID" value="NZ_FNPB01000001.1"/>
</dbReference>
<dbReference type="AlphaFoldDB" id="A0A1H3DN95"/>
<dbReference type="PROSITE" id="PS51318">
    <property type="entry name" value="TAT"/>
    <property type="match status" value="1"/>
</dbReference>
<dbReference type="Gene3D" id="2.40.10.10">
    <property type="entry name" value="Trypsin-like serine proteases"/>
    <property type="match status" value="2"/>
</dbReference>
<feature type="region of interest" description="Disordered" evidence="4">
    <location>
        <begin position="34"/>
        <end position="57"/>
    </location>
</feature>
<dbReference type="Pfam" id="PF13180">
    <property type="entry name" value="PDZ_2"/>
    <property type="match status" value="1"/>
</dbReference>
<dbReference type="EMBL" id="FNPB01000001">
    <property type="protein sequence ID" value="SDX67827.1"/>
    <property type="molecule type" value="Genomic_DNA"/>
</dbReference>
<keyword evidence="7" id="KW-1185">Reference proteome</keyword>
<accession>A0A1H3DN95</accession>
<proteinExistence type="inferred from homology"/>
<comment type="similarity">
    <text evidence="1">Belongs to the peptidase S1C family.</text>
</comment>
<dbReference type="GO" id="GO:0004252">
    <property type="term" value="F:serine-type endopeptidase activity"/>
    <property type="evidence" value="ECO:0007669"/>
    <property type="project" value="InterPro"/>
</dbReference>
<dbReference type="Pfam" id="PF13365">
    <property type="entry name" value="Trypsin_2"/>
    <property type="match status" value="1"/>
</dbReference>
<feature type="domain" description="PDZ" evidence="5">
    <location>
        <begin position="251"/>
        <end position="355"/>
    </location>
</feature>
<evidence type="ECO:0000256" key="3">
    <source>
        <dbReference type="ARBA" id="ARBA00022801"/>
    </source>
</evidence>
<protein>
    <submittedName>
        <fullName evidence="6">Serine protease, S1-C subfamily, contains C-terminal PDZ domain</fullName>
    </submittedName>
</protein>
<dbReference type="OrthoDB" id="350578at2157"/>
<dbReference type="InterPro" id="IPR001940">
    <property type="entry name" value="Peptidase_S1C"/>
</dbReference>
<evidence type="ECO:0000256" key="4">
    <source>
        <dbReference type="SAM" id="MobiDB-lite"/>
    </source>
</evidence>
<dbReference type="InterPro" id="IPR006311">
    <property type="entry name" value="TAT_signal"/>
</dbReference>
<dbReference type="InterPro" id="IPR009003">
    <property type="entry name" value="Peptidase_S1_PA"/>
</dbReference>
<dbReference type="STRING" id="660517.SAMN04487946_101675"/>
<keyword evidence="2 6" id="KW-0645">Protease</keyword>
<evidence type="ECO:0000256" key="1">
    <source>
        <dbReference type="ARBA" id="ARBA00010541"/>
    </source>
</evidence>
<dbReference type="GO" id="GO:0006508">
    <property type="term" value="P:proteolysis"/>
    <property type="evidence" value="ECO:0007669"/>
    <property type="project" value="UniProtKB-KW"/>
</dbReference>
<name>A0A1H3DN95_9EURY</name>
<dbReference type="PRINTS" id="PR00834">
    <property type="entry name" value="PROTEASES2C"/>
</dbReference>
<dbReference type="SUPFAM" id="SSF50156">
    <property type="entry name" value="PDZ domain-like"/>
    <property type="match status" value="1"/>
</dbReference>
<dbReference type="SUPFAM" id="SSF50494">
    <property type="entry name" value="Trypsin-like serine proteases"/>
    <property type="match status" value="1"/>
</dbReference>
<dbReference type="PANTHER" id="PTHR43343">
    <property type="entry name" value="PEPTIDASE S12"/>
    <property type="match status" value="1"/>
</dbReference>
<dbReference type="InterPro" id="IPR001478">
    <property type="entry name" value="PDZ"/>
</dbReference>
<evidence type="ECO:0000256" key="2">
    <source>
        <dbReference type="ARBA" id="ARBA00022670"/>
    </source>
</evidence>